<dbReference type="RefSeq" id="WP_326296275.1">
    <property type="nucleotide sequence ID" value="NZ_JAYLLH010000005.1"/>
</dbReference>
<dbReference type="InterPro" id="IPR010158">
    <property type="entry name" value="Amidase_Cbmase"/>
</dbReference>
<evidence type="ECO:0000256" key="6">
    <source>
        <dbReference type="ARBA" id="ARBA00023211"/>
    </source>
</evidence>
<evidence type="ECO:0000313" key="7">
    <source>
        <dbReference type="EMBL" id="MEC3860648.1"/>
    </source>
</evidence>
<dbReference type="Gene3D" id="3.30.70.360">
    <property type="match status" value="1"/>
</dbReference>
<evidence type="ECO:0000256" key="3">
    <source>
        <dbReference type="ARBA" id="ARBA00011738"/>
    </source>
</evidence>
<organism evidence="7 8">
    <name type="scientific">Mesobacterium hydrothermale</name>
    <dbReference type="NCBI Taxonomy" id="3111907"/>
    <lineage>
        <taxon>Bacteria</taxon>
        <taxon>Pseudomonadati</taxon>
        <taxon>Pseudomonadota</taxon>
        <taxon>Alphaproteobacteria</taxon>
        <taxon>Rhodobacterales</taxon>
        <taxon>Roseobacteraceae</taxon>
        <taxon>Mesobacterium</taxon>
    </lineage>
</organism>
<dbReference type="EMBL" id="JAYLLH010000005">
    <property type="protein sequence ID" value="MEC3860648.1"/>
    <property type="molecule type" value="Genomic_DNA"/>
</dbReference>
<comment type="similarity">
    <text evidence="2">Belongs to the peptidase M20 family.</text>
</comment>
<keyword evidence="4" id="KW-0479">Metal-binding</keyword>
<dbReference type="Gene3D" id="3.40.630.10">
    <property type="entry name" value="Zn peptidases"/>
    <property type="match status" value="1"/>
</dbReference>
<protein>
    <submittedName>
        <fullName evidence="7">M20 family metallo-hydrolase</fullName>
    </submittedName>
</protein>
<dbReference type="SUPFAM" id="SSF53187">
    <property type="entry name" value="Zn-dependent exopeptidases"/>
    <property type="match status" value="1"/>
</dbReference>
<dbReference type="NCBIfam" id="TIGR01879">
    <property type="entry name" value="hydantase"/>
    <property type="match status" value="1"/>
</dbReference>
<comment type="subunit">
    <text evidence="3">Homodimer.</text>
</comment>
<evidence type="ECO:0000256" key="2">
    <source>
        <dbReference type="ARBA" id="ARBA00006153"/>
    </source>
</evidence>
<evidence type="ECO:0000256" key="5">
    <source>
        <dbReference type="ARBA" id="ARBA00022801"/>
    </source>
</evidence>
<proteinExistence type="inferred from homology"/>
<keyword evidence="6" id="KW-0464">Manganese</keyword>
<comment type="cofactor">
    <cofactor evidence="1">
        <name>Mn(2+)</name>
        <dbReference type="ChEBI" id="CHEBI:29035"/>
    </cofactor>
</comment>
<sequence>MDWGREAEDRLNRIARCSLPGAGITRFPFTDEHRAALEEIKSWMLRAGMTTRLDAAATLVGRAGTGDKVFLIGSHQDSVRDGGRYDGIMGIVIGSLAVEKLKAEGKDLAVAVEVLAFADEEGVTFPTALLGPRALAGTVDPAVLSMTDRTGETLRDALNRFGADAQGIAALARDPGNVVGYLEVHIEQGPALEQADAALGVVTGICGIERNTVVFEGDTGHAGTVPMESRRDALVAASDFIAAVHDSACRIDGLRATIGALTLHPGVANAIPSRVELVLEIRSLLDMDRERFAVDAVKAGAEIGDRRNVAFSMHRSYQQPAVPADAMLVDALDQACQSVCPTVPRLPSGATHDASAMADLCPMAMLFVRCRGGLSHRPEEYASPEDMAAAVSATAAFLSALAG</sequence>
<evidence type="ECO:0000256" key="4">
    <source>
        <dbReference type="ARBA" id="ARBA00022723"/>
    </source>
</evidence>
<reference evidence="7 8" key="1">
    <citation type="submission" date="2024-01" db="EMBL/GenBank/DDBJ databases">
        <title>Mesobacterium rodlantinim sp. nov., isolated from shallow sea hydrothermal systems off Kueishantao Island.</title>
        <authorList>
            <person name="Su Z."/>
            <person name="Tang K."/>
        </authorList>
    </citation>
    <scope>NUCLEOTIDE SEQUENCE [LARGE SCALE GENOMIC DNA]</scope>
    <source>
        <strain evidence="7 8">TK19101</strain>
    </source>
</reference>
<dbReference type="InterPro" id="IPR036264">
    <property type="entry name" value="Bact_exopeptidase_dim_dom"/>
</dbReference>
<dbReference type="InterPro" id="IPR002933">
    <property type="entry name" value="Peptidase_M20"/>
</dbReference>
<accession>A0ABU6HGR0</accession>
<comment type="caution">
    <text evidence="7">The sequence shown here is derived from an EMBL/GenBank/DDBJ whole genome shotgun (WGS) entry which is preliminary data.</text>
</comment>
<dbReference type="SUPFAM" id="SSF55031">
    <property type="entry name" value="Bacterial exopeptidase dimerisation domain"/>
    <property type="match status" value="1"/>
</dbReference>
<dbReference type="Pfam" id="PF01546">
    <property type="entry name" value="Peptidase_M20"/>
    <property type="match status" value="1"/>
</dbReference>
<dbReference type="PIRSF" id="PIRSF001235">
    <property type="entry name" value="Amidase_carbamoylase"/>
    <property type="match status" value="1"/>
</dbReference>
<dbReference type="Proteomes" id="UP001348149">
    <property type="component" value="Unassembled WGS sequence"/>
</dbReference>
<evidence type="ECO:0000256" key="1">
    <source>
        <dbReference type="ARBA" id="ARBA00001936"/>
    </source>
</evidence>
<dbReference type="PANTHER" id="PTHR32494:SF19">
    <property type="entry name" value="ALLANTOATE DEIMINASE-RELATED"/>
    <property type="match status" value="1"/>
</dbReference>
<dbReference type="PANTHER" id="PTHR32494">
    <property type="entry name" value="ALLANTOATE DEIMINASE-RELATED"/>
    <property type="match status" value="1"/>
</dbReference>
<keyword evidence="5" id="KW-0378">Hydrolase</keyword>
<evidence type="ECO:0000313" key="8">
    <source>
        <dbReference type="Proteomes" id="UP001348149"/>
    </source>
</evidence>
<gene>
    <name evidence="7" type="ORF">VK792_05080</name>
</gene>
<keyword evidence="8" id="KW-1185">Reference proteome</keyword>
<dbReference type="CDD" id="cd03884">
    <property type="entry name" value="M20_bAS"/>
    <property type="match status" value="1"/>
</dbReference>
<name>A0ABU6HGR0_9RHOB</name>